<feature type="transmembrane region" description="Helical" evidence="4">
    <location>
        <begin position="115"/>
        <end position="133"/>
    </location>
</feature>
<gene>
    <name evidence="6" type="ORF">CYCME_0183</name>
</gene>
<evidence type="ECO:0000313" key="7">
    <source>
        <dbReference type="Proteomes" id="UP000015380"/>
    </source>
</evidence>
<evidence type="ECO:0000259" key="5">
    <source>
        <dbReference type="PROSITE" id="PS50850"/>
    </source>
</evidence>
<feature type="transmembrane region" description="Helical" evidence="4">
    <location>
        <begin position="251"/>
        <end position="270"/>
    </location>
</feature>
<dbReference type="Gene3D" id="1.20.1250.20">
    <property type="entry name" value="MFS general substrate transporter like domains"/>
    <property type="match status" value="2"/>
</dbReference>
<feature type="transmembrane region" description="Helical" evidence="4">
    <location>
        <begin position="276"/>
        <end position="298"/>
    </location>
</feature>
<dbReference type="PATRIC" id="fig|1198232.3.peg.185"/>
<keyword evidence="3 4" id="KW-0472">Membrane</keyword>
<organism evidence="6 7">
    <name type="scientific">Cycloclasticus zancles 78-ME</name>
    <dbReference type="NCBI Taxonomy" id="1198232"/>
    <lineage>
        <taxon>Bacteria</taxon>
        <taxon>Pseudomonadati</taxon>
        <taxon>Pseudomonadota</taxon>
        <taxon>Gammaproteobacteria</taxon>
        <taxon>Thiotrichales</taxon>
        <taxon>Piscirickettsiaceae</taxon>
        <taxon>Cycloclasticus</taxon>
    </lineage>
</organism>
<dbReference type="SUPFAM" id="SSF103473">
    <property type="entry name" value="MFS general substrate transporter"/>
    <property type="match status" value="1"/>
</dbReference>
<accession>S5TU36</accession>
<dbReference type="Pfam" id="PF06779">
    <property type="entry name" value="MFS_4"/>
    <property type="match status" value="1"/>
</dbReference>
<evidence type="ECO:0000256" key="3">
    <source>
        <dbReference type="ARBA" id="ARBA00023136"/>
    </source>
</evidence>
<keyword evidence="1 4" id="KW-0812">Transmembrane</keyword>
<sequence>MSIARFSYTPMIPIMFEQAGLTKVLAGWLATINYLGYMLGALTATLVGNLVVKDRIYRLGLLLAIMTTIMMGLSDNPWVWGVSRFVAGFSTAAGLLIGAGLMLNWLIRHHHRSEMGIHFSGIGLGIVLVALLLEYSKSLSWSAQWLLLGFVGMGLAIPAWRWLPPPATSKLTEKGQLLDDKPPSKRFLGLMLLVYFCAGFGFVISATYIVAIVENQPALKGQGEIAFLVLGACAAPACIIWDLISRKTGILNALLFAFLIHAVGIVLPALSDTLLFALLSAALYGFTFVGIVSIVLTMAGRFYPTKPAKLMGMLTMSYGVPQIVAPTIAGYLAASTGDYNASLFMASGCVLFGSAVIWLIKKWAIKDMALLNATP</sequence>
<evidence type="ECO:0000256" key="1">
    <source>
        <dbReference type="ARBA" id="ARBA00022692"/>
    </source>
</evidence>
<feature type="transmembrane region" description="Helical" evidence="4">
    <location>
        <begin position="339"/>
        <end position="360"/>
    </location>
</feature>
<dbReference type="AlphaFoldDB" id="S5TU36"/>
<dbReference type="HOGENOM" id="CLU_001265_7_2_6"/>
<dbReference type="KEGG" id="cza:CYCME_0183"/>
<dbReference type="PROSITE" id="PS50850">
    <property type="entry name" value="MFS"/>
    <property type="match status" value="1"/>
</dbReference>
<name>S5TU36_9GAMM</name>
<dbReference type="EMBL" id="CP005996">
    <property type="protein sequence ID" value="AGS38525.1"/>
    <property type="molecule type" value="Genomic_DNA"/>
</dbReference>
<feature type="transmembrane region" description="Helical" evidence="4">
    <location>
        <begin position="225"/>
        <end position="244"/>
    </location>
</feature>
<dbReference type="PANTHER" id="PTHR23537:SF1">
    <property type="entry name" value="SUGAR TRANSPORTER"/>
    <property type="match status" value="1"/>
</dbReference>
<dbReference type="InterPro" id="IPR036259">
    <property type="entry name" value="MFS_trans_sf"/>
</dbReference>
<evidence type="ECO:0000256" key="2">
    <source>
        <dbReference type="ARBA" id="ARBA00022989"/>
    </source>
</evidence>
<feature type="transmembrane region" description="Helical" evidence="4">
    <location>
        <begin position="25"/>
        <end position="44"/>
    </location>
</feature>
<keyword evidence="7" id="KW-1185">Reference proteome</keyword>
<evidence type="ECO:0000313" key="6">
    <source>
        <dbReference type="EMBL" id="AGS38525.1"/>
    </source>
</evidence>
<dbReference type="GO" id="GO:0005886">
    <property type="term" value="C:plasma membrane"/>
    <property type="evidence" value="ECO:0007669"/>
    <property type="project" value="TreeGrafter"/>
</dbReference>
<feature type="transmembrane region" description="Helical" evidence="4">
    <location>
        <begin position="187"/>
        <end position="213"/>
    </location>
</feature>
<feature type="transmembrane region" description="Helical" evidence="4">
    <location>
        <begin position="310"/>
        <end position="333"/>
    </location>
</feature>
<reference evidence="7" key="2">
    <citation type="journal article" date="2016" name="Environ. Microbiol. Rep.">
        <title>Analysis of defence systems and a conjugative IncP-1 plasmid in the marine polyaromatic hydrocarbons-degrading bacterium Cycloclasticus sp. 78-ME.</title>
        <authorList>
            <person name="Yakimov M.M."/>
            <person name="Crisafi F."/>
            <person name="Messina E."/>
            <person name="Smedile F."/>
            <person name="Lopatina A."/>
            <person name="Denaro R."/>
            <person name="Pieper D.H."/>
            <person name="Golyshin P.N."/>
            <person name="Giuliano L."/>
        </authorList>
    </citation>
    <scope>NUCLEOTIDE SEQUENCE [LARGE SCALE GENOMIC DNA]</scope>
    <source>
        <strain evidence="7">78-ME</strain>
    </source>
</reference>
<dbReference type="Proteomes" id="UP000015380">
    <property type="component" value="Chromosome"/>
</dbReference>
<reference evidence="6 7" key="1">
    <citation type="submission" date="2013-05" db="EMBL/GenBank/DDBJ databases">
        <title>Between feast and famine: a lifestyle of most important marine PAH-degrading bacterium Cycloclasticus sp. 7ME.</title>
        <authorList>
            <person name="Yakimov M.M."/>
            <person name="Messina E."/>
            <person name="Genovese M."/>
            <person name="Denaro R."/>
            <person name="Crisafi F."/>
            <person name="Russo D."/>
            <person name="Cappello S."/>
            <person name="Santisi S."/>
            <person name="Smedile F."/>
            <person name="Golyshina O.V."/>
            <person name="Tran H."/>
            <person name="Pieper D.H."/>
            <person name="Golyshin P.N."/>
            <person name="Giuliano L."/>
        </authorList>
    </citation>
    <scope>NUCLEOTIDE SEQUENCE [LARGE SCALE GENOMIC DNA]</scope>
    <source>
        <strain evidence="6 7">78-ME</strain>
    </source>
</reference>
<feature type="transmembrane region" description="Helical" evidence="4">
    <location>
        <begin position="56"/>
        <end position="73"/>
    </location>
</feature>
<evidence type="ECO:0000256" key="4">
    <source>
        <dbReference type="SAM" id="Phobius"/>
    </source>
</evidence>
<feature type="transmembrane region" description="Helical" evidence="4">
    <location>
        <begin position="85"/>
        <end position="103"/>
    </location>
</feature>
<proteinExistence type="predicted"/>
<protein>
    <submittedName>
        <fullName evidence="6">Major facilitator superfamily permease</fullName>
    </submittedName>
</protein>
<keyword evidence="2 4" id="KW-1133">Transmembrane helix</keyword>
<feature type="domain" description="Major facilitator superfamily (MFS) profile" evidence="5">
    <location>
        <begin position="1"/>
        <end position="365"/>
    </location>
</feature>
<dbReference type="GO" id="GO:0022857">
    <property type="term" value="F:transmembrane transporter activity"/>
    <property type="evidence" value="ECO:0007669"/>
    <property type="project" value="InterPro"/>
</dbReference>
<dbReference type="InterPro" id="IPR010645">
    <property type="entry name" value="MFS_4"/>
</dbReference>
<dbReference type="InterPro" id="IPR020846">
    <property type="entry name" value="MFS_dom"/>
</dbReference>
<dbReference type="PANTHER" id="PTHR23537">
    <property type="match status" value="1"/>
</dbReference>
<dbReference type="eggNOG" id="COG2814">
    <property type="taxonomic scope" value="Bacteria"/>
</dbReference>
<feature type="transmembrane region" description="Helical" evidence="4">
    <location>
        <begin position="145"/>
        <end position="163"/>
    </location>
</feature>